<dbReference type="NCBIfam" id="NF009905">
    <property type="entry name" value="PRK13368.1"/>
    <property type="match status" value="1"/>
</dbReference>
<dbReference type="NCBIfam" id="NF003952">
    <property type="entry name" value="PRK05450.1-5"/>
    <property type="match status" value="1"/>
</dbReference>
<dbReference type="PANTHER" id="PTHR42866:SF2">
    <property type="entry name" value="3-DEOXY-MANNO-OCTULOSONATE CYTIDYLYLTRANSFERASE, MITOCHONDRIAL"/>
    <property type="match status" value="1"/>
</dbReference>
<evidence type="ECO:0000256" key="1">
    <source>
        <dbReference type="ARBA" id="ARBA00022679"/>
    </source>
</evidence>
<dbReference type="RefSeq" id="WP_159526550.1">
    <property type="nucleotide sequence ID" value="NZ_WUUU01000079.1"/>
</dbReference>
<protein>
    <submittedName>
        <fullName evidence="3">3-deoxy-manno-octulosonate cytidylyltransferase</fullName>
        <ecNumber evidence="3">2.7.7.38</ecNumber>
    </submittedName>
</protein>
<dbReference type="EC" id="2.7.7.38" evidence="3"/>
<dbReference type="EMBL" id="WUUU01000079">
    <property type="protein sequence ID" value="MXR21050.1"/>
    <property type="molecule type" value="Genomic_DNA"/>
</dbReference>
<dbReference type="InterPro" id="IPR029044">
    <property type="entry name" value="Nucleotide-diphossugar_trans"/>
</dbReference>
<keyword evidence="4" id="KW-1185">Reference proteome</keyword>
<evidence type="ECO:0000313" key="4">
    <source>
        <dbReference type="Proteomes" id="UP000471521"/>
    </source>
</evidence>
<name>A0A6B0SQC4_9EURY</name>
<dbReference type="NCBIfam" id="TIGR00466">
    <property type="entry name" value="kdsB"/>
    <property type="match status" value="1"/>
</dbReference>
<organism evidence="3 4">
    <name type="scientific">Halobacterium bonnevillei</name>
    <dbReference type="NCBI Taxonomy" id="2692200"/>
    <lineage>
        <taxon>Archaea</taxon>
        <taxon>Methanobacteriati</taxon>
        <taxon>Methanobacteriota</taxon>
        <taxon>Stenosarchaea group</taxon>
        <taxon>Halobacteria</taxon>
        <taxon>Halobacteriales</taxon>
        <taxon>Halobacteriaceae</taxon>
        <taxon>Halobacterium</taxon>
    </lineage>
</organism>
<dbReference type="GO" id="GO:0005829">
    <property type="term" value="C:cytosol"/>
    <property type="evidence" value="ECO:0007669"/>
    <property type="project" value="TreeGrafter"/>
</dbReference>
<dbReference type="Proteomes" id="UP000471521">
    <property type="component" value="Unassembled WGS sequence"/>
</dbReference>
<reference evidence="3 4" key="1">
    <citation type="submission" date="2019-12" db="EMBL/GenBank/DDBJ databases">
        <title>Isolation and characterization of three novel carbon monoxide-oxidizing members of Halobacteria from salione crusts and soils.</title>
        <authorList>
            <person name="Myers M.R."/>
            <person name="King G.M."/>
        </authorList>
    </citation>
    <scope>NUCLEOTIDE SEQUENCE [LARGE SCALE GENOMIC DNA]</scope>
    <source>
        <strain evidence="3 4">PCN9</strain>
    </source>
</reference>
<dbReference type="PANTHER" id="PTHR42866">
    <property type="entry name" value="3-DEOXY-MANNO-OCTULOSONATE CYTIDYLYLTRANSFERASE"/>
    <property type="match status" value="1"/>
</dbReference>
<dbReference type="InterPro" id="IPR003329">
    <property type="entry name" value="Cytidylyl_trans"/>
</dbReference>
<sequence length="254" mass="29054">MEVAAIIPARMGSTRYPGKPLCDIHGLTMIEHVYRRTRMSDSVDETYVATPDEEIRQETKSFGGNVIMTGSHPRATDRVAEAAEQIDAEIVVVMQGDEPLVYPDMLDDAIAPVRDEEDVKVTNLAKPIPDEEEYRDPNNVKVVVDEDWNALYFSRAPIPNIHEGSYTEAPVYHQVCVIPFERDFLFEFTEMAETELEQVESIDMLRLLENGDDVRLVETSRQTYPIDTPQDHEKVNELMKDDPLFQEYQDEVDS</sequence>
<accession>A0A6B0SQC4</accession>
<keyword evidence="1 3" id="KW-0808">Transferase</keyword>
<keyword evidence="2 3" id="KW-0548">Nucleotidyltransferase</keyword>
<proteinExistence type="predicted"/>
<dbReference type="AlphaFoldDB" id="A0A6B0SQC4"/>
<dbReference type="GO" id="GO:0008690">
    <property type="term" value="F:3-deoxy-manno-octulosonate cytidylyltransferase activity"/>
    <property type="evidence" value="ECO:0007669"/>
    <property type="project" value="UniProtKB-EC"/>
</dbReference>
<gene>
    <name evidence="3" type="primary">kdsB</name>
    <name evidence="3" type="ORF">GRX66_10695</name>
</gene>
<evidence type="ECO:0000256" key="2">
    <source>
        <dbReference type="ARBA" id="ARBA00022695"/>
    </source>
</evidence>
<dbReference type="Gene3D" id="3.90.550.10">
    <property type="entry name" value="Spore Coat Polysaccharide Biosynthesis Protein SpsA, Chain A"/>
    <property type="match status" value="1"/>
</dbReference>
<dbReference type="InterPro" id="IPR004528">
    <property type="entry name" value="KdsB"/>
</dbReference>
<dbReference type="Pfam" id="PF02348">
    <property type="entry name" value="CTP_transf_3"/>
    <property type="match status" value="1"/>
</dbReference>
<evidence type="ECO:0000313" key="3">
    <source>
        <dbReference type="EMBL" id="MXR21050.1"/>
    </source>
</evidence>
<comment type="caution">
    <text evidence="3">The sequence shown here is derived from an EMBL/GenBank/DDBJ whole genome shotgun (WGS) entry which is preliminary data.</text>
</comment>
<dbReference type="SUPFAM" id="SSF53448">
    <property type="entry name" value="Nucleotide-diphospho-sugar transferases"/>
    <property type="match status" value="1"/>
</dbReference>
<dbReference type="CDD" id="cd02517">
    <property type="entry name" value="CMP-KDO-Synthetase"/>
    <property type="match status" value="1"/>
</dbReference>
<dbReference type="OrthoDB" id="10155at2157"/>